<sequence>MDDWLYVLLTVVVSGFVGGITNHYAIKMLFHPRRPVHIGKWHVPFTPGLIPKRRDDIAKSLGKVVAEYLVTPEGVQEFLLRPSFRTQTEERTKQAFFRLADSQSTVREILLRWMTEERWESLKLEMSDAGRSAATRALRALWEKQDLGSRQLKAVVPGWTEENRKRWSEKAAEIVIRSLEDELLSSAGQKLLTKLAGELVDKTGGFLGAMAAIFVDEDKLVRKLTPVLLRTLHGKELEGQLVALIRDKLEQFGERRIGELLELIVEQEPLDWLNEQSERLPVESWIRSIEQIEAGQLIAPWKEKADRWIPTITGKAIELIGGLLPAAFQAIRLPSLVQEQVEKFPIERLEEIILSLSGKEFRAITWLGVLLGGMIGLIQALFVIWTR</sequence>
<evidence type="ECO:0000256" key="1">
    <source>
        <dbReference type="ARBA" id="ARBA00004308"/>
    </source>
</evidence>
<dbReference type="InterPro" id="IPR007383">
    <property type="entry name" value="DUF445"/>
</dbReference>
<dbReference type="PANTHER" id="PTHR35791">
    <property type="entry name" value="UPF0754 MEMBRANE PROTEIN YHEB"/>
    <property type="match status" value="1"/>
</dbReference>
<organism evidence="7 8">
    <name type="scientific">Paenibacillus antibioticophila</name>
    <dbReference type="NCBI Taxonomy" id="1274374"/>
    <lineage>
        <taxon>Bacteria</taxon>
        <taxon>Bacillati</taxon>
        <taxon>Bacillota</taxon>
        <taxon>Bacilli</taxon>
        <taxon>Bacillales</taxon>
        <taxon>Paenibacillaceae</taxon>
        <taxon>Paenibacillus</taxon>
    </lineage>
</organism>
<name>A0A920CJX6_9BACL</name>
<gene>
    <name evidence="7" type="primary">yheB</name>
    <name evidence="7" type="ORF">J41TS12_49840</name>
</gene>
<dbReference type="AlphaFoldDB" id="A0A920CJX6"/>
<keyword evidence="4 6" id="KW-1133">Transmembrane helix</keyword>
<feature type="transmembrane region" description="Helical" evidence="6">
    <location>
        <begin position="363"/>
        <end position="385"/>
    </location>
</feature>
<accession>A0A920CJX6</accession>
<feature type="transmembrane region" description="Helical" evidence="6">
    <location>
        <begin position="6"/>
        <end position="25"/>
    </location>
</feature>
<evidence type="ECO:0000256" key="6">
    <source>
        <dbReference type="SAM" id="Phobius"/>
    </source>
</evidence>
<dbReference type="PANTHER" id="PTHR35791:SF1">
    <property type="entry name" value="UPF0754 MEMBRANE PROTEIN YHEB"/>
    <property type="match status" value="1"/>
</dbReference>
<dbReference type="EMBL" id="BORR01000034">
    <property type="protein sequence ID" value="GIO40123.1"/>
    <property type="molecule type" value="Genomic_DNA"/>
</dbReference>
<comment type="caution">
    <text evidence="7">The sequence shown here is derived from an EMBL/GenBank/DDBJ whole genome shotgun (WGS) entry which is preliminary data.</text>
</comment>
<reference evidence="7 8" key="1">
    <citation type="submission" date="2021-03" db="EMBL/GenBank/DDBJ databases">
        <title>Antimicrobial resistance genes in bacteria isolated from Japanese honey, and their potential for conferring macrolide and lincosamide resistance in the American foulbrood pathogen Paenibacillus larvae.</title>
        <authorList>
            <person name="Okamoto M."/>
            <person name="Kumagai M."/>
            <person name="Kanamori H."/>
            <person name="Takamatsu D."/>
        </authorList>
    </citation>
    <scope>NUCLEOTIDE SEQUENCE [LARGE SCALE GENOMIC DNA]</scope>
    <source>
        <strain evidence="7 8">J41TS12</strain>
    </source>
</reference>
<proteinExistence type="inferred from homology"/>
<dbReference type="Proteomes" id="UP000681162">
    <property type="component" value="Unassembled WGS sequence"/>
</dbReference>
<evidence type="ECO:0000256" key="4">
    <source>
        <dbReference type="ARBA" id="ARBA00022989"/>
    </source>
</evidence>
<keyword evidence="8" id="KW-1185">Reference proteome</keyword>
<dbReference type="Pfam" id="PF04286">
    <property type="entry name" value="DUF445"/>
    <property type="match status" value="1"/>
</dbReference>
<evidence type="ECO:0000256" key="5">
    <source>
        <dbReference type="ARBA" id="ARBA00023136"/>
    </source>
</evidence>
<evidence type="ECO:0000313" key="7">
    <source>
        <dbReference type="EMBL" id="GIO40123.1"/>
    </source>
</evidence>
<keyword evidence="3 6" id="KW-0812">Transmembrane</keyword>
<protein>
    <submittedName>
        <fullName evidence="7">UPF0754 membrane protein YheB</fullName>
    </submittedName>
</protein>
<dbReference type="GO" id="GO:0012505">
    <property type="term" value="C:endomembrane system"/>
    <property type="evidence" value="ECO:0007669"/>
    <property type="project" value="UniProtKB-SubCell"/>
</dbReference>
<evidence type="ECO:0000256" key="2">
    <source>
        <dbReference type="ARBA" id="ARBA00008053"/>
    </source>
</evidence>
<keyword evidence="5 6" id="KW-0472">Membrane</keyword>
<dbReference type="RefSeq" id="WP_212944200.1">
    <property type="nucleotide sequence ID" value="NZ_BORR01000034.1"/>
</dbReference>
<comment type="similarity">
    <text evidence="2">Belongs to the UPF0754 family.</text>
</comment>
<evidence type="ECO:0000313" key="8">
    <source>
        <dbReference type="Proteomes" id="UP000681162"/>
    </source>
</evidence>
<evidence type="ECO:0000256" key="3">
    <source>
        <dbReference type="ARBA" id="ARBA00022692"/>
    </source>
</evidence>
<comment type="subcellular location">
    <subcellularLocation>
        <location evidence="1">Endomembrane system</location>
    </subcellularLocation>
</comment>